<dbReference type="OrthoDB" id="311172at2759"/>
<dbReference type="AlphaFoldDB" id="A0A095EQ91"/>
<reference evidence="2 3" key="2">
    <citation type="journal article" date="2018" name="Proc. Natl. Acad. Sci.">
        <title>RNAi is a critical determinant of centromere evolution in closely related fungi.</title>
        <authorList>
            <person name="Yadav V."/>
            <person name="Sun S."/>
            <person name="Billmyre R.B."/>
            <person name="Thimmappa B.C."/>
            <person name="Shea T."/>
            <person name="Lintner R."/>
            <person name="Bakkeren G."/>
            <person name="Cuomo C.A."/>
            <person name="Heitman J."/>
            <person name="Sanyal K."/>
        </authorList>
    </citation>
    <scope>NUCLEOTIDE SEQUENCE [LARGE SCALE GENOMIC DNA]</scope>
    <source>
        <strain evidence="2 3">R265</strain>
    </source>
</reference>
<evidence type="ECO:0000256" key="1">
    <source>
        <dbReference type="SAM" id="MobiDB-lite"/>
    </source>
</evidence>
<dbReference type="EMBL" id="CP025770">
    <property type="protein sequence ID" value="KGB79058.1"/>
    <property type="molecule type" value="Genomic_DNA"/>
</dbReference>
<keyword evidence="3" id="KW-1185">Reference proteome</keyword>
<feature type="region of interest" description="Disordered" evidence="1">
    <location>
        <begin position="127"/>
        <end position="207"/>
    </location>
</feature>
<dbReference type="GeneID" id="88181080"/>
<dbReference type="STRING" id="294750.A0A095EQ91"/>
<dbReference type="RefSeq" id="XP_062884760.1">
    <property type="nucleotide sequence ID" value="XM_063028805.1"/>
</dbReference>
<dbReference type="InterPro" id="IPR043129">
    <property type="entry name" value="ATPase_NBD"/>
</dbReference>
<sequence>MLQGSINVLVSDQSTITGDQVSDVAMPARLPTPPASPTVPQLILCADGGGSKVCVVVRSDDGLEVRGTAGPCNVQSVGYASSTQSLLLATYRALAQLPRSHVPPGLLMPFIDLSDSSRSSPQLQAVPMLPRDQLPTPPSSVGSKPTAIHHHLPSVMNQLTLPPSSSPSTSRLSPTPIPLTHLSPHPTFATSAGKSISTPHTNNPTPRMRLPPLNVPVFQYAWLALAGISCKADEEAFGKVVCGALGLDIERVKVTNDVNLLAAPAIDLPGIDHVIALVAGTGTVGRVIKVGDKKRGLPLEDVAMSRGWGYLLCDEGSAFWIGRLAIRALLSLSDRHASSGIYSTSPPPFLPLHNDLLAYFGTSNPLDLINVASLTASGMAEPTENVGEATSRRNALLAGAARVVFKHAFPGDVSPRSGLPTPPGSADGGAAADMDSDHESTSSREQQEDLKHDDALNHASHLEALGLARQAAAPLISLTLSLLGDRTIVKPERSALTLGGGLMMSEGYREMLLDGLKKEGVSFGRVIVVGDAAGEGAQALGRVEFE</sequence>
<feature type="compositionally biased region" description="Low complexity" evidence="1">
    <location>
        <begin position="424"/>
        <end position="433"/>
    </location>
</feature>
<dbReference type="PANTHER" id="PTHR43190">
    <property type="entry name" value="N-ACETYL-D-GLUCOSAMINE KINASE"/>
    <property type="match status" value="1"/>
</dbReference>
<reference evidence="2 3" key="1">
    <citation type="journal article" date="2011" name="MBio">
        <title>Genome variation in Cryptococcus gattii, an emerging pathogen of immunocompetent hosts.</title>
        <authorList>
            <person name="D'Souza C.A."/>
            <person name="Kronstad J.W."/>
            <person name="Taylor G."/>
            <person name="Warren R."/>
            <person name="Yuen M."/>
            <person name="Hu G."/>
            <person name="Jung W.H."/>
            <person name="Sham A."/>
            <person name="Kidd S.E."/>
            <person name="Tangen K."/>
            <person name="Lee N."/>
            <person name="Zeilmaker T."/>
            <person name="Sawkins J."/>
            <person name="McVicker G."/>
            <person name="Shah S."/>
            <person name="Gnerre S."/>
            <person name="Griggs A."/>
            <person name="Zeng Q."/>
            <person name="Bartlett K."/>
            <person name="Li W."/>
            <person name="Wang X."/>
            <person name="Heitman J."/>
            <person name="Stajich J.E."/>
            <person name="Fraser J.A."/>
            <person name="Meyer W."/>
            <person name="Carter D."/>
            <person name="Schein J."/>
            <person name="Krzywinski M."/>
            <person name="Kwon-Chung K.J."/>
            <person name="Varma A."/>
            <person name="Wang J."/>
            <person name="Brunham R."/>
            <person name="Fyfe M."/>
            <person name="Ouellette B.F."/>
            <person name="Siddiqui A."/>
            <person name="Marra M."/>
            <person name="Jones S."/>
            <person name="Holt R."/>
            <person name="Birren B.W."/>
            <person name="Galagan J.E."/>
            <person name="Cuomo C.A."/>
        </authorList>
    </citation>
    <scope>NUCLEOTIDE SEQUENCE [LARGE SCALE GENOMIC DNA]</scope>
    <source>
        <strain evidence="2 3">R265</strain>
    </source>
</reference>
<dbReference type="HOGENOM" id="CLU_016274_7_0_1"/>
<feature type="compositionally biased region" description="Low complexity" evidence="1">
    <location>
        <begin position="159"/>
        <end position="180"/>
    </location>
</feature>
<evidence type="ECO:0000313" key="3">
    <source>
        <dbReference type="Proteomes" id="UP000029445"/>
    </source>
</evidence>
<dbReference type="Gene3D" id="3.30.420.40">
    <property type="match status" value="2"/>
</dbReference>
<proteinExistence type="predicted"/>
<name>A0A095EQ91_CRYD2</name>
<feature type="region of interest" description="Disordered" evidence="1">
    <location>
        <begin position="412"/>
        <end position="451"/>
    </location>
</feature>
<dbReference type="VEuPathDB" id="FungiDB:CNBG_4896"/>
<dbReference type="PANTHER" id="PTHR43190:SF3">
    <property type="entry name" value="N-ACETYL-D-GLUCOSAMINE KINASE"/>
    <property type="match status" value="1"/>
</dbReference>
<dbReference type="SUPFAM" id="SSF53067">
    <property type="entry name" value="Actin-like ATPase domain"/>
    <property type="match status" value="1"/>
</dbReference>
<evidence type="ECO:0000313" key="2">
    <source>
        <dbReference type="EMBL" id="KGB79058.1"/>
    </source>
</evidence>
<protein>
    <recommendedName>
        <fullName evidence="4">GlcNAc kinase</fullName>
    </recommendedName>
</protein>
<evidence type="ECO:0008006" key="4">
    <source>
        <dbReference type="Google" id="ProtNLM"/>
    </source>
</evidence>
<dbReference type="InterPro" id="IPR052519">
    <property type="entry name" value="Euk-type_GlcNAc_Kinase"/>
</dbReference>
<feature type="compositionally biased region" description="Basic and acidic residues" evidence="1">
    <location>
        <begin position="435"/>
        <end position="451"/>
    </location>
</feature>
<feature type="compositionally biased region" description="Polar residues" evidence="1">
    <location>
        <begin position="188"/>
        <end position="205"/>
    </location>
</feature>
<dbReference type="Proteomes" id="UP000029445">
    <property type="component" value="Chromosome 12"/>
</dbReference>
<dbReference type="OMA" id="CGNCATL"/>
<organism evidence="2 3">
    <name type="scientific">Cryptococcus deuterogattii (strain R265)</name>
    <name type="common">Cryptococcus gattii VGII (strain R265)</name>
    <dbReference type="NCBI Taxonomy" id="294750"/>
    <lineage>
        <taxon>Eukaryota</taxon>
        <taxon>Fungi</taxon>
        <taxon>Dikarya</taxon>
        <taxon>Basidiomycota</taxon>
        <taxon>Agaricomycotina</taxon>
        <taxon>Tremellomycetes</taxon>
        <taxon>Tremellales</taxon>
        <taxon>Cryptococcaceae</taxon>
        <taxon>Cryptococcus</taxon>
        <taxon>Cryptococcus gattii species complex</taxon>
    </lineage>
</organism>
<gene>
    <name evidence="2" type="ORF">CNBG_4896</name>
</gene>
<accession>A0A095EQ91</accession>
<dbReference type="KEGG" id="cdeu:CNBG_4896"/>